<protein>
    <recommendedName>
        <fullName evidence="10">tRNA (guanine-N(7)-)-methyltransferase non-catalytic subunit</fullName>
    </recommendedName>
</protein>
<dbReference type="PANTHER" id="PTHR16288">
    <property type="entry name" value="WD40 REPEAT PROTEIN 4"/>
    <property type="match status" value="1"/>
</dbReference>
<gene>
    <name evidence="8" type="ORF">CHLRE_08g374800v5</name>
</gene>
<feature type="region of interest" description="Disordered" evidence="7">
    <location>
        <begin position="377"/>
        <end position="445"/>
    </location>
</feature>
<evidence type="ECO:0008006" key="10">
    <source>
        <dbReference type="Google" id="ProtNLM"/>
    </source>
</evidence>
<feature type="repeat" description="WD" evidence="6">
    <location>
        <begin position="342"/>
        <end position="365"/>
    </location>
</feature>
<dbReference type="InterPro" id="IPR028884">
    <property type="entry name" value="Trm82"/>
</dbReference>
<dbReference type="RefSeq" id="XP_042922147.1">
    <property type="nucleotide sequence ID" value="XM_043065146.1"/>
</dbReference>
<dbReference type="GO" id="GO:0005634">
    <property type="term" value="C:nucleus"/>
    <property type="evidence" value="ECO:0000318"/>
    <property type="project" value="GO_Central"/>
</dbReference>
<dbReference type="SUPFAM" id="SSF117289">
    <property type="entry name" value="Nucleoporin domain"/>
    <property type="match status" value="1"/>
</dbReference>
<sequence>MGRRRWNRKHPQKAEEQRQPRTEDVVDPPARLLALQPDSTVVAVAIGPRVTLVDYKTGEVVPLAIPAAPAAAPTHKHNARAQKKQAAAAAAAAAASTDAAAATAEPATAELAAEAGSTAAAAAAAAEPTAHHGNVRVLAFSPDGRCLLTGGDDKAARLWAAPAASSGSSSTGSGSSTRAAWPCVASWRCPKKTSAGGFSHAGTHALFADKFGDVLVGPVPADLDAAVAAAAATATAGGATADGSAATAGAAAGAAAAAAAAPSTLLGHFCSIVTGVAAAPCGRLLATSDKDYKVRVSVLPPQLHQISVEVQAYCLGHQDFVSCIAFAVRQPGSGSGSGSDALLVSGSGDGTVRLWDYASGAQLASYVASQPISQPAAAAAAPGGAEGAEDREGGEEGGEGEGAEGEEGGEGDEEEGADDGPNGGGDGEGDGEPTRRSKAPPCAPVLSLAVSPDGSTVAVVVEGEDEVQLLALDWATRSLEPRQRLSWPDVRYPCQVAFGPTGQLWVVGGVPLPSARSVHVGVAQPAAGGDRYEVCTDAVLTPAARAALEVRVPEEEAQMAEGGELFAYSKRYRKPEYDEAAATERKRHRADHKETARLAALRQRQDAAAAGAAAAAESGKQA</sequence>
<feature type="compositionally biased region" description="Acidic residues" evidence="7">
    <location>
        <begin position="387"/>
        <end position="418"/>
    </location>
</feature>
<dbReference type="InterPro" id="IPR036322">
    <property type="entry name" value="WD40_repeat_dom_sf"/>
</dbReference>
<feature type="compositionally biased region" description="Basic and acidic residues" evidence="7">
    <location>
        <begin position="12"/>
        <end position="24"/>
    </location>
</feature>
<evidence type="ECO:0000256" key="2">
    <source>
        <dbReference type="ARBA" id="ARBA00022574"/>
    </source>
</evidence>
<dbReference type="Gramene" id="PNW80026">
    <property type="protein sequence ID" value="PNW80026"/>
    <property type="gene ID" value="CHLRE_08g374800v5"/>
</dbReference>
<dbReference type="Proteomes" id="UP000006906">
    <property type="component" value="Chromosome 8"/>
</dbReference>
<keyword evidence="4" id="KW-0677">Repeat</keyword>
<keyword evidence="5" id="KW-0539">Nucleus</keyword>
<evidence type="ECO:0000256" key="7">
    <source>
        <dbReference type="SAM" id="MobiDB-lite"/>
    </source>
</evidence>
<dbReference type="Gene3D" id="2.130.10.10">
    <property type="entry name" value="YVTN repeat-like/Quinoprotein amine dehydrogenase"/>
    <property type="match status" value="2"/>
</dbReference>
<dbReference type="OMA" id="PCQVAFG"/>
<evidence type="ECO:0000313" key="9">
    <source>
        <dbReference type="Proteomes" id="UP000006906"/>
    </source>
</evidence>
<feature type="region of interest" description="Disordered" evidence="7">
    <location>
        <begin position="602"/>
        <end position="622"/>
    </location>
</feature>
<dbReference type="SMART" id="SM00320">
    <property type="entry name" value="WD40"/>
    <property type="match status" value="3"/>
</dbReference>
<dbReference type="PANTHER" id="PTHR16288:SF0">
    <property type="entry name" value="TRNA (GUANINE-N(7)-)-METHYLTRANSFERASE NON-CATALYTIC SUBUNIT WDR4"/>
    <property type="match status" value="1"/>
</dbReference>
<keyword evidence="3" id="KW-0819">tRNA processing</keyword>
<keyword evidence="9" id="KW-1185">Reference proteome</keyword>
<reference evidence="8 9" key="1">
    <citation type="journal article" date="2007" name="Science">
        <title>The Chlamydomonas genome reveals the evolution of key animal and plant functions.</title>
        <authorList>
            <person name="Merchant S.S."/>
            <person name="Prochnik S.E."/>
            <person name="Vallon O."/>
            <person name="Harris E.H."/>
            <person name="Karpowicz S.J."/>
            <person name="Witman G.B."/>
            <person name="Terry A."/>
            <person name="Salamov A."/>
            <person name="Fritz-Laylin L.K."/>
            <person name="Marechal-Drouard L."/>
            <person name="Marshall W.F."/>
            <person name="Qu L.H."/>
            <person name="Nelson D.R."/>
            <person name="Sanderfoot A.A."/>
            <person name="Spalding M.H."/>
            <person name="Kapitonov V.V."/>
            <person name="Ren Q."/>
            <person name="Ferris P."/>
            <person name="Lindquist E."/>
            <person name="Shapiro H."/>
            <person name="Lucas S.M."/>
            <person name="Grimwood J."/>
            <person name="Schmutz J."/>
            <person name="Cardol P."/>
            <person name="Cerutti H."/>
            <person name="Chanfreau G."/>
            <person name="Chen C.L."/>
            <person name="Cognat V."/>
            <person name="Croft M.T."/>
            <person name="Dent R."/>
            <person name="Dutcher S."/>
            <person name="Fernandez E."/>
            <person name="Fukuzawa H."/>
            <person name="Gonzalez-Ballester D."/>
            <person name="Gonzalez-Halphen D."/>
            <person name="Hallmann A."/>
            <person name="Hanikenne M."/>
            <person name="Hippler M."/>
            <person name="Inwood W."/>
            <person name="Jabbari K."/>
            <person name="Kalanon M."/>
            <person name="Kuras R."/>
            <person name="Lefebvre P.A."/>
            <person name="Lemaire S.D."/>
            <person name="Lobanov A.V."/>
            <person name="Lohr M."/>
            <person name="Manuell A."/>
            <person name="Meier I."/>
            <person name="Mets L."/>
            <person name="Mittag M."/>
            <person name="Mittelmeier T."/>
            <person name="Moroney J.V."/>
            <person name="Moseley J."/>
            <person name="Napoli C."/>
            <person name="Nedelcu A.M."/>
            <person name="Niyogi K."/>
            <person name="Novoselov S.V."/>
            <person name="Paulsen I.T."/>
            <person name="Pazour G."/>
            <person name="Purton S."/>
            <person name="Ral J.P."/>
            <person name="Riano-Pachon D.M."/>
            <person name="Riekhof W."/>
            <person name="Rymarquis L."/>
            <person name="Schroda M."/>
            <person name="Stern D."/>
            <person name="Umen J."/>
            <person name="Willows R."/>
            <person name="Wilson N."/>
            <person name="Zimmer S.L."/>
            <person name="Allmer J."/>
            <person name="Balk J."/>
            <person name="Bisova K."/>
            <person name="Chen C.J."/>
            <person name="Elias M."/>
            <person name="Gendler K."/>
            <person name="Hauser C."/>
            <person name="Lamb M.R."/>
            <person name="Ledford H."/>
            <person name="Long J.C."/>
            <person name="Minagawa J."/>
            <person name="Page M.D."/>
            <person name="Pan J."/>
            <person name="Pootakham W."/>
            <person name="Roje S."/>
            <person name="Rose A."/>
            <person name="Stahlberg E."/>
            <person name="Terauchi A.M."/>
            <person name="Yang P."/>
            <person name="Ball S."/>
            <person name="Bowler C."/>
            <person name="Dieckmann C.L."/>
            <person name="Gladyshev V.N."/>
            <person name="Green P."/>
            <person name="Jorgensen R."/>
            <person name="Mayfield S."/>
            <person name="Mueller-Roeber B."/>
            <person name="Rajamani S."/>
            <person name="Sayre R.T."/>
            <person name="Brokstein P."/>
            <person name="Dubchak I."/>
            <person name="Goodstein D."/>
            <person name="Hornick L."/>
            <person name="Huang Y.W."/>
            <person name="Jhaveri J."/>
            <person name="Luo Y."/>
            <person name="Martinez D."/>
            <person name="Ngau W.C."/>
            <person name="Otillar B."/>
            <person name="Poliakov A."/>
            <person name="Porter A."/>
            <person name="Szajkowski L."/>
            <person name="Werner G."/>
            <person name="Zhou K."/>
            <person name="Grigoriev I.V."/>
            <person name="Rokhsar D.S."/>
            <person name="Grossman A.R."/>
        </authorList>
    </citation>
    <scope>NUCLEOTIDE SEQUENCE [LARGE SCALE GENOMIC DNA]</scope>
    <source>
        <strain evidence="9">CC-503</strain>
    </source>
</reference>
<dbReference type="GeneID" id="66054460"/>
<dbReference type="KEGG" id="cre:CHLRE_08g374800v5"/>
<feature type="compositionally biased region" description="Low complexity" evidence="7">
    <location>
        <begin position="602"/>
        <end position="616"/>
    </location>
</feature>
<evidence type="ECO:0000256" key="1">
    <source>
        <dbReference type="ARBA" id="ARBA00004123"/>
    </source>
</evidence>
<dbReference type="OrthoDB" id="339900at2759"/>
<dbReference type="GO" id="GO:0006400">
    <property type="term" value="P:tRNA modification"/>
    <property type="evidence" value="ECO:0000318"/>
    <property type="project" value="GO_Central"/>
</dbReference>
<dbReference type="Pfam" id="PF00400">
    <property type="entry name" value="WD40"/>
    <property type="match status" value="3"/>
</dbReference>
<feature type="region of interest" description="Disordered" evidence="7">
    <location>
        <begin position="1"/>
        <end position="28"/>
    </location>
</feature>
<dbReference type="SUPFAM" id="SSF50978">
    <property type="entry name" value="WD40 repeat-like"/>
    <property type="match status" value="1"/>
</dbReference>
<evidence type="ECO:0000313" key="8">
    <source>
        <dbReference type="EMBL" id="PNW80026.1"/>
    </source>
</evidence>
<evidence type="ECO:0000256" key="3">
    <source>
        <dbReference type="ARBA" id="ARBA00022694"/>
    </source>
</evidence>
<comment type="subcellular location">
    <subcellularLocation>
        <location evidence="1">Nucleus</location>
    </subcellularLocation>
</comment>
<dbReference type="STRING" id="3055.A0A2K3DHL4"/>
<keyword evidence="2 6" id="KW-0853">WD repeat</keyword>
<dbReference type="InterPro" id="IPR001680">
    <property type="entry name" value="WD40_rpt"/>
</dbReference>
<evidence type="ECO:0000256" key="6">
    <source>
        <dbReference type="PROSITE-ProRule" id="PRU00221"/>
    </source>
</evidence>
<feature type="repeat" description="WD" evidence="6">
    <location>
        <begin position="128"/>
        <end position="159"/>
    </location>
</feature>
<dbReference type="FunCoup" id="A0A2K3DHL4">
    <property type="interactions" value="643"/>
</dbReference>
<evidence type="ECO:0000256" key="4">
    <source>
        <dbReference type="ARBA" id="ARBA00022737"/>
    </source>
</evidence>
<dbReference type="GO" id="GO:0043527">
    <property type="term" value="C:tRNA methyltransferase complex"/>
    <property type="evidence" value="ECO:0000318"/>
    <property type="project" value="GO_Central"/>
</dbReference>
<dbReference type="GO" id="GO:0036265">
    <property type="term" value="P:RNA (guanine-N7)-methylation"/>
    <property type="evidence" value="ECO:0007669"/>
    <property type="project" value="InterPro"/>
</dbReference>
<evidence type="ECO:0000256" key="5">
    <source>
        <dbReference type="ARBA" id="ARBA00023242"/>
    </source>
</evidence>
<dbReference type="AlphaFoldDB" id="A0A2K3DHL4"/>
<dbReference type="PROSITE" id="PS50082">
    <property type="entry name" value="WD_REPEATS_2"/>
    <property type="match status" value="2"/>
</dbReference>
<dbReference type="InterPro" id="IPR015943">
    <property type="entry name" value="WD40/YVTN_repeat-like_dom_sf"/>
</dbReference>
<feature type="compositionally biased region" description="Basic residues" evidence="7">
    <location>
        <begin position="1"/>
        <end position="11"/>
    </location>
</feature>
<dbReference type="PROSITE" id="PS50294">
    <property type="entry name" value="WD_REPEATS_REGION"/>
    <property type="match status" value="1"/>
</dbReference>
<name>A0A2K3DHL4_CHLRE</name>
<accession>A0A2K3DHL4</accession>
<proteinExistence type="predicted"/>
<dbReference type="GO" id="GO:0005829">
    <property type="term" value="C:cytosol"/>
    <property type="evidence" value="ECO:0000318"/>
    <property type="project" value="GO_Central"/>
</dbReference>
<dbReference type="EMBL" id="CM008969">
    <property type="protein sequence ID" value="PNW80026.1"/>
    <property type="molecule type" value="Genomic_DNA"/>
</dbReference>
<organism evidence="8 9">
    <name type="scientific">Chlamydomonas reinhardtii</name>
    <name type="common">Chlamydomonas smithii</name>
    <dbReference type="NCBI Taxonomy" id="3055"/>
    <lineage>
        <taxon>Eukaryota</taxon>
        <taxon>Viridiplantae</taxon>
        <taxon>Chlorophyta</taxon>
        <taxon>core chlorophytes</taxon>
        <taxon>Chlorophyceae</taxon>
        <taxon>CS clade</taxon>
        <taxon>Chlamydomonadales</taxon>
        <taxon>Chlamydomonadaceae</taxon>
        <taxon>Chlamydomonas</taxon>
    </lineage>
</organism>
<dbReference type="InParanoid" id="A0A2K3DHL4"/>